<protein>
    <submittedName>
        <fullName evidence="5">Uncharacterized protein</fullName>
    </submittedName>
</protein>
<dbReference type="PROSITE" id="PS50297">
    <property type="entry name" value="ANK_REP_REGION"/>
    <property type="match status" value="1"/>
</dbReference>
<name>A0A1R2B6R8_9CILI</name>
<evidence type="ECO:0000256" key="3">
    <source>
        <dbReference type="PROSITE-ProRule" id="PRU00023"/>
    </source>
</evidence>
<dbReference type="SUPFAM" id="SSF48403">
    <property type="entry name" value="Ankyrin repeat"/>
    <property type="match status" value="1"/>
</dbReference>
<dbReference type="Pfam" id="PF12796">
    <property type="entry name" value="Ank_2"/>
    <property type="match status" value="1"/>
</dbReference>
<dbReference type="OrthoDB" id="10264606at2759"/>
<dbReference type="InterPro" id="IPR036770">
    <property type="entry name" value="Ankyrin_rpt-contain_sf"/>
</dbReference>
<dbReference type="InterPro" id="IPR002110">
    <property type="entry name" value="Ankyrin_rpt"/>
</dbReference>
<accession>A0A1R2B6R8</accession>
<evidence type="ECO:0000256" key="2">
    <source>
        <dbReference type="ARBA" id="ARBA00023043"/>
    </source>
</evidence>
<dbReference type="AlphaFoldDB" id="A0A1R2B6R8"/>
<comment type="caution">
    <text evidence="5">The sequence shown here is derived from an EMBL/GenBank/DDBJ whole genome shotgun (WGS) entry which is preliminary data.</text>
</comment>
<evidence type="ECO:0000313" key="5">
    <source>
        <dbReference type="EMBL" id="OMJ72504.1"/>
    </source>
</evidence>
<sequence>MGCIESKNFDQKRSSKSKKNSKNHQFEIYAAIMSSKIDKVDELISKCFDVSYKMPNFMGRTALHVAAEYGNIKIMVTLLENGADINALDFYNCPPIFLAMKKGYLKAVDFMIEAGANVNIVTKYNLSFHDFICNAKKKESLILLKNINYRKSRVSNLQFRY</sequence>
<feature type="region of interest" description="Disordered" evidence="4">
    <location>
        <begin position="1"/>
        <end position="20"/>
    </location>
</feature>
<dbReference type="PRINTS" id="PR01415">
    <property type="entry name" value="ANKYRIN"/>
</dbReference>
<evidence type="ECO:0000256" key="4">
    <source>
        <dbReference type="SAM" id="MobiDB-lite"/>
    </source>
</evidence>
<organism evidence="5 6">
    <name type="scientific">Stentor coeruleus</name>
    <dbReference type="NCBI Taxonomy" id="5963"/>
    <lineage>
        <taxon>Eukaryota</taxon>
        <taxon>Sar</taxon>
        <taxon>Alveolata</taxon>
        <taxon>Ciliophora</taxon>
        <taxon>Postciliodesmatophora</taxon>
        <taxon>Heterotrichea</taxon>
        <taxon>Heterotrichida</taxon>
        <taxon>Stentoridae</taxon>
        <taxon>Stentor</taxon>
    </lineage>
</organism>
<evidence type="ECO:0000256" key="1">
    <source>
        <dbReference type="ARBA" id="ARBA00022737"/>
    </source>
</evidence>
<dbReference type="PANTHER" id="PTHR24171">
    <property type="entry name" value="ANKYRIN REPEAT DOMAIN-CONTAINING PROTEIN 39-RELATED"/>
    <property type="match status" value="1"/>
</dbReference>
<keyword evidence="6" id="KW-1185">Reference proteome</keyword>
<evidence type="ECO:0000313" key="6">
    <source>
        <dbReference type="Proteomes" id="UP000187209"/>
    </source>
</evidence>
<dbReference type="Proteomes" id="UP000187209">
    <property type="component" value="Unassembled WGS sequence"/>
</dbReference>
<keyword evidence="2 3" id="KW-0040">ANK repeat</keyword>
<dbReference type="PROSITE" id="PS50088">
    <property type="entry name" value="ANK_REPEAT"/>
    <property type="match status" value="2"/>
</dbReference>
<dbReference type="Gene3D" id="1.25.40.20">
    <property type="entry name" value="Ankyrin repeat-containing domain"/>
    <property type="match status" value="1"/>
</dbReference>
<feature type="repeat" description="ANK" evidence="3">
    <location>
        <begin position="91"/>
        <end position="123"/>
    </location>
</feature>
<dbReference type="EMBL" id="MPUH01000896">
    <property type="protein sequence ID" value="OMJ72504.1"/>
    <property type="molecule type" value="Genomic_DNA"/>
</dbReference>
<proteinExistence type="predicted"/>
<dbReference type="SMART" id="SM00248">
    <property type="entry name" value="ANK"/>
    <property type="match status" value="2"/>
</dbReference>
<reference evidence="5 6" key="1">
    <citation type="submission" date="2016-11" db="EMBL/GenBank/DDBJ databases">
        <title>The macronuclear genome of Stentor coeruleus: a giant cell with tiny introns.</title>
        <authorList>
            <person name="Slabodnick M."/>
            <person name="Ruby J.G."/>
            <person name="Reiff S.B."/>
            <person name="Swart E.C."/>
            <person name="Gosai S."/>
            <person name="Prabakaran S."/>
            <person name="Witkowska E."/>
            <person name="Larue G.E."/>
            <person name="Fisher S."/>
            <person name="Freeman R.M."/>
            <person name="Gunawardena J."/>
            <person name="Chu W."/>
            <person name="Stover N.A."/>
            <person name="Gregory B.D."/>
            <person name="Nowacki M."/>
            <person name="Derisi J."/>
            <person name="Roy S.W."/>
            <person name="Marshall W.F."/>
            <person name="Sood P."/>
        </authorList>
    </citation>
    <scope>NUCLEOTIDE SEQUENCE [LARGE SCALE GENOMIC DNA]</scope>
    <source>
        <strain evidence="5">WM001</strain>
    </source>
</reference>
<gene>
    <name evidence="5" type="ORF">SteCoe_29047</name>
</gene>
<keyword evidence="1" id="KW-0677">Repeat</keyword>
<feature type="repeat" description="ANK" evidence="3">
    <location>
        <begin position="58"/>
        <end position="90"/>
    </location>
</feature>